<feature type="binding site" evidence="12">
    <location>
        <position position="58"/>
    </location>
    <ligand>
        <name>Mg(2+)</name>
        <dbReference type="ChEBI" id="CHEBI:18420"/>
        <label>1</label>
    </ligand>
</feature>
<evidence type="ECO:0000256" key="12">
    <source>
        <dbReference type="PIRSR" id="PIRSR605502-1"/>
    </source>
</evidence>
<reference evidence="14" key="1">
    <citation type="submission" date="2021-02" db="EMBL/GenBank/DDBJ databases">
        <authorList>
            <person name="Nowell W R."/>
        </authorList>
    </citation>
    <scope>NUCLEOTIDE SEQUENCE</scope>
</reference>
<dbReference type="GO" id="GO:0004649">
    <property type="term" value="F:poly(ADP-ribose) glycohydrolase activity"/>
    <property type="evidence" value="ECO:0007669"/>
    <property type="project" value="UniProtKB-EC"/>
</dbReference>
<evidence type="ECO:0000256" key="4">
    <source>
        <dbReference type="ARBA" id="ARBA00041057"/>
    </source>
</evidence>
<comment type="cofactor">
    <cofactor evidence="12">
        <name>Mg(2+)</name>
        <dbReference type="ChEBI" id="CHEBI:18420"/>
    </cofactor>
    <text evidence="12">Binds 2 magnesium ions per subunit.</text>
</comment>
<dbReference type="EC" id="3.2.1.143" evidence="2"/>
<protein>
    <recommendedName>
        <fullName evidence="4">ADP-ribosylhydrolase ARH3</fullName>
        <ecNumber evidence="2">3.2.1.143</ecNumber>
    </recommendedName>
    <alternativeName>
        <fullName evidence="5">ADP-ribose glycohydrolase ARH3</fullName>
    </alternativeName>
    <alternativeName>
        <fullName evidence="6">ADP-ribosylhydrolase 3</fullName>
    </alternativeName>
    <alternativeName>
        <fullName evidence="9">O-acetyl-ADP-ribose deacetylase ARH3</fullName>
    </alternativeName>
    <alternativeName>
        <fullName evidence="10">Poly(ADP-ribose) glycohydrolase ARH3</fullName>
    </alternativeName>
    <alternativeName>
        <fullName evidence="8">[Protein ADP-ribosylarginine] hydrolase-like protein 2</fullName>
    </alternativeName>
    <alternativeName>
        <fullName evidence="7">[Protein ADP-ribosylserine] hydrolase</fullName>
    </alternativeName>
</protein>
<evidence type="ECO:0000313" key="13">
    <source>
        <dbReference type="EMBL" id="CAF2071896.1"/>
    </source>
</evidence>
<evidence type="ECO:0000256" key="9">
    <source>
        <dbReference type="ARBA" id="ARBA00043187"/>
    </source>
</evidence>
<feature type="binding site" evidence="12">
    <location>
        <position position="57"/>
    </location>
    <ligand>
        <name>Mg(2+)</name>
        <dbReference type="ChEBI" id="CHEBI:18420"/>
        <label>1</label>
    </ligand>
</feature>
<evidence type="ECO:0000256" key="6">
    <source>
        <dbReference type="ARBA" id="ARBA00042471"/>
    </source>
</evidence>
<evidence type="ECO:0000313" key="14">
    <source>
        <dbReference type="EMBL" id="CAF4098289.1"/>
    </source>
</evidence>
<keyword evidence="12" id="KW-0460">Magnesium</keyword>
<comment type="similarity">
    <text evidence="1">Belongs to the ADP-ribosylglycohydrolase family.</text>
</comment>
<evidence type="ECO:0000256" key="1">
    <source>
        <dbReference type="ARBA" id="ARBA00010702"/>
    </source>
</evidence>
<comment type="catalytic activity">
    <reaction evidence="11">
        <text>alpha-NAD(+) + H2O = ADP-D-ribose + nicotinamide + H(+)</text>
        <dbReference type="Rhea" id="RHEA:68792"/>
        <dbReference type="ChEBI" id="CHEBI:15377"/>
        <dbReference type="ChEBI" id="CHEBI:15378"/>
        <dbReference type="ChEBI" id="CHEBI:17154"/>
        <dbReference type="ChEBI" id="CHEBI:57967"/>
        <dbReference type="ChEBI" id="CHEBI:77017"/>
    </reaction>
</comment>
<dbReference type="AlphaFoldDB" id="A0A819UP92"/>
<dbReference type="SUPFAM" id="SSF101478">
    <property type="entry name" value="ADP-ribosylglycohydrolase"/>
    <property type="match status" value="1"/>
</dbReference>
<dbReference type="InterPro" id="IPR005502">
    <property type="entry name" value="Ribosyl_crysJ1"/>
</dbReference>
<evidence type="ECO:0000256" key="3">
    <source>
        <dbReference type="ARBA" id="ARBA00022801"/>
    </source>
</evidence>
<feature type="binding site" evidence="12">
    <location>
        <position position="294"/>
    </location>
    <ligand>
        <name>Mg(2+)</name>
        <dbReference type="ChEBI" id="CHEBI:18420"/>
        <label>1</label>
    </ligand>
</feature>
<dbReference type="Proteomes" id="UP000663856">
    <property type="component" value="Unassembled WGS sequence"/>
</dbReference>
<proteinExistence type="inferred from homology"/>
<dbReference type="EMBL" id="CAJOBG010004166">
    <property type="protein sequence ID" value="CAF4098289.1"/>
    <property type="molecule type" value="Genomic_DNA"/>
</dbReference>
<dbReference type="Pfam" id="PF03747">
    <property type="entry name" value="ADP_ribosyl_GH"/>
    <property type="match status" value="1"/>
</dbReference>
<name>A0A819UP92_9BILA</name>
<dbReference type="PANTHER" id="PTHR16222:SF24">
    <property type="entry name" value="ADP-RIBOSYLHYDROLASE ARH3"/>
    <property type="match status" value="1"/>
</dbReference>
<comment type="caution">
    <text evidence="14">The sequence shown here is derived from an EMBL/GenBank/DDBJ whole genome shotgun (WGS) entry which is preliminary data.</text>
</comment>
<evidence type="ECO:0000313" key="15">
    <source>
        <dbReference type="Proteomes" id="UP000663866"/>
    </source>
</evidence>
<dbReference type="Proteomes" id="UP000663866">
    <property type="component" value="Unassembled WGS sequence"/>
</dbReference>
<organism evidence="14 15">
    <name type="scientific">Rotaria magnacalcarata</name>
    <dbReference type="NCBI Taxonomy" id="392030"/>
    <lineage>
        <taxon>Eukaryota</taxon>
        <taxon>Metazoa</taxon>
        <taxon>Spiralia</taxon>
        <taxon>Gnathifera</taxon>
        <taxon>Rotifera</taxon>
        <taxon>Eurotatoria</taxon>
        <taxon>Bdelloidea</taxon>
        <taxon>Philodinida</taxon>
        <taxon>Philodinidae</taxon>
        <taxon>Rotaria</taxon>
    </lineage>
</organism>
<feature type="binding site" evidence="12">
    <location>
        <position position="59"/>
    </location>
    <ligand>
        <name>Mg(2+)</name>
        <dbReference type="ChEBI" id="CHEBI:18420"/>
        <label>1</label>
    </ligand>
</feature>
<evidence type="ECO:0000256" key="8">
    <source>
        <dbReference type="ARBA" id="ARBA00042850"/>
    </source>
</evidence>
<evidence type="ECO:0000256" key="5">
    <source>
        <dbReference type="ARBA" id="ARBA00042398"/>
    </source>
</evidence>
<dbReference type="InterPro" id="IPR036705">
    <property type="entry name" value="Ribosyl_crysJ1_sf"/>
</dbReference>
<dbReference type="EMBL" id="CAJNRF010005549">
    <property type="protein sequence ID" value="CAF2071896.1"/>
    <property type="molecule type" value="Genomic_DNA"/>
</dbReference>
<evidence type="ECO:0000256" key="10">
    <source>
        <dbReference type="ARBA" id="ARBA00043193"/>
    </source>
</evidence>
<dbReference type="PANTHER" id="PTHR16222">
    <property type="entry name" value="ADP-RIBOSYLGLYCOHYDROLASE"/>
    <property type="match status" value="1"/>
</dbReference>
<gene>
    <name evidence="14" type="ORF">OVN521_LOCUS20751</name>
    <name evidence="13" type="ORF">WKI299_LOCUS14315</name>
</gene>
<keyword evidence="12" id="KW-0479">Metal-binding</keyword>
<sequence length="472" mass="52015">MSVNSVSLSDRISGSLFGLLLCDSLGAAVEGQSPESFDQVKTLRGGGKFQLLPGQFTDDGSMALCLAIALLGSETDNPVIHPSTVQMNLYRRWYESGYLSSTGECFDIGMTVRTALNRFVSHYDQAKTDKLNSADASYYGSASSHASGNGSLMRLAPVPLLYYRDPLNAMNEAINSSKTTHASQLCLDSCRVYTGLIIGALQGATKEELLNSDQLYVPAGLSHDYWTTTTTASPLEPPVLAVMTGSFKHRNPPEIRASGFVIETMEAALWAFYHTNSFEEGALKAINLGNDADTVGAVYGMLAGAYYGINAIPIEWREKCSFQGLVQSIADEILTQSQQLAETGEKKVAPLNQTSLLYRSVLKVYNELAAFYSGTIKRRVLPCPKQYKSSQQFDEDIMQFHSIYDNILNSMKQLEEWEEPTTNDEKQVILSRSDSILKQFLSLIEEDQHSLTIKWSRNSSHSQVHKHLAAST</sequence>
<accession>A0A819UP92</accession>
<evidence type="ECO:0000256" key="11">
    <source>
        <dbReference type="ARBA" id="ARBA00049015"/>
    </source>
</evidence>
<evidence type="ECO:0000256" key="7">
    <source>
        <dbReference type="ARBA" id="ARBA00042722"/>
    </source>
</evidence>
<dbReference type="GO" id="GO:0046872">
    <property type="term" value="F:metal ion binding"/>
    <property type="evidence" value="ECO:0007669"/>
    <property type="project" value="UniProtKB-KW"/>
</dbReference>
<dbReference type="Gene3D" id="1.10.4080.10">
    <property type="entry name" value="ADP-ribosylation/Crystallin J1"/>
    <property type="match status" value="1"/>
</dbReference>
<dbReference type="InterPro" id="IPR050792">
    <property type="entry name" value="ADP-ribosylglycohydrolase"/>
</dbReference>
<keyword evidence="15" id="KW-1185">Reference proteome</keyword>
<evidence type="ECO:0000256" key="2">
    <source>
        <dbReference type="ARBA" id="ARBA00012255"/>
    </source>
</evidence>
<keyword evidence="3" id="KW-0378">Hydrolase</keyword>
<feature type="binding site" evidence="12">
    <location>
        <position position="293"/>
    </location>
    <ligand>
        <name>Mg(2+)</name>
        <dbReference type="ChEBI" id="CHEBI:18420"/>
        <label>1</label>
    </ligand>
</feature>
<feature type="binding site" evidence="12">
    <location>
        <position position="291"/>
    </location>
    <ligand>
        <name>Mg(2+)</name>
        <dbReference type="ChEBI" id="CHEBI:18420"/>
        <label>1</label>
    </ligand>
</feature>